<gene>
    <name evidence="1" type="ORF">PoB_005033500</name>
</gene>
<name>A0AAV4BTQ6_9GAST</name>
<dbReference type="EMBL" id="BLXT01005539">
    <property type="protein sequence ID" value="GFO23830.1"/>
    <property type="molecule type" value="Genomic_DNA"/>
</dbReference>
<dbReference type="AlphaFoldDB" id="A0AAV4BTQ6"/>
<proteinExistence type="predicted"/>
<comment type="caution">
    <text evidence="1">The sequence shown here is derived from an EMBL/GenBank/DDBJ whole genome shotgun (WGS) entry which is preliminary data.</text>
</comment>
<evidence type="ECO:0000313" key="1">
    <source>
        <dbReference type="EMBL" id="GFO23830.1"/>
    </source>
</evidence>
<reference evidence="1 2" key="1">
    <citation type="journal article" date="2021" name="Elife">
        <title>Chloroplast acquisition without the gene transfer in kleptoplastic sea slugs, Plakobranchus ocellatus.</title>
        <authorList>
            <person name="Maeda T."/>
            <person name="Takahashi S."/>
            <person name="Yoshida T."/>
            <person name="Shimamura S."/>
            <person name="Takaki Y."/>
            <person name="Nagai Y."/>
            <person name="Toyoda A."/>
            <person name="Suzuki Y."/>
            <person name="Arimoto A."/>
            <person name="Ishii H."/>
            <person name="Satoh N."/>
            <person name="Nishiyama T."/>
            <person name="Hasebe M."/>
            <person name="Maruyama T."/>
            <person name="Minagawa J."/>
            <person name="Obokata J."/>
            <person name="Shigenobu S."/>
        </authorList>
    </citation>
    <scope>NUCLEOTIDE SEQUENCE [LARGE SCALE GENOMIC DNA]</scope>
</reference>
<dbReference type="Proteomes" id="UP000735302">
    <property type="component" value="Unassembled WGS sequence"/>
</dbReference>
<organism evidence="1 2">
    <name type="scientific">Plakobranchus ocellatus</name>
    <dbReference type="NCBI Taxonomy" id="259542"/>
    <lineage>
        <taxon>Eukaryota</taxon>
        <taxon>Metazoa</taxon>
        <taxon>Spiralia</taxon>
        <taxon>Lophotrochozoa</taxon>
        <taxon>Mollusca</taxon>
        <taxon>Gastropoda</taxon>
        <taxon>Heterobranchia</taxon>
        <taxon>Euthyneura</taxon>
        <taxon>Panpulmonata</taxon>
        <taxon>Sacoglossa</taxon>
        <taxon>Placobranchoidea</taxon>
        <taxon>Plakobranchidae</taxon>
        <taxon>Plakobranchus</taxon>
    </lineage>
</organism>
<keyword evidence="2" id="KW-1185">Reference proteome</keyword>
<evidence type="ECO:0000313" key="2">
    <source>
        <dbReference type="Proteomes" id="UP000735302"/>
    </source>
</evidence>
<sequence length="112" mass="12695">MLERGLPSLGLHAFNRRRSESAEGNTKAPMMYRIQGYQNVFYRITIYDTYVSYMVMRWTGQGATALVQVLDRTGRDCPSPSLHSCRASTADCEGFSSSFSSSKLLLKPRMFH</sequence>
<protein>
    <submittedName>
        <fullName evidence="1">Uncharacterized protein</fullName>
    </submittedName>
</protein>
<accession>A0AAV4BTQ6</accession>